<reference evidence="10 11" key="1">
    <citation type="submission" date="2016-10" db="EMBL/GenBank/DDBJ databases">
        <authorList>
            <person name="de Groot N.N."/>
        </authorList>
    </citation>
    <scope>NUCLEOTIDE SEQUENCE [LARGE SCALE GENOMIC DNA]</scope>
    <source>
        <strain evidence="10 11">AR32</strain>
    </source>
</reference>
<keyword evidence="6" id="KW-0680">Restriction system</keyword>
<dbReference type="EMBL" id="FNUV01000006">
    <property type="protein sequence ID" value="SEF97521.1"/>
    <property type="molecule type" value="Genomic_DNA"/>
</dbReference>
<sequence>MASNTKHSIEERVEDWCKQQFKGQKYYTKTESINSEIEDALRKAPSKKGGSGTNYPDIKCFIETNQMRRIPVMIEVKGKKGDFIKLDANGNIENKKKDNEPNYTNIAKYAVNGAVHYAHAILNFTESYKDVVAIGVNGFEIEGEFKKEIGVYYVSKDNLFVPKLVGDYSDLSFLLKENVEEFVRKVDELELTDEEIENKKLELEDDIERKLKTLNQKMHDELSIEVGSRVKLIAGLVMAGLGVPGKVAPLKAEDLNGEISEEDNDGAKVMRKIKSYLKEKRLPKEKIEMICNVLSVVFIHSKLAEPVNGESKLHTLYKDIKRDIMPFLTGELHNIDFTGRLFNVLNEWVDVPDGAENDVVLTPRYVTQMMARLCKVNMDSFVWDFATGSAGFLISAMNMMIADAKAKISSPAERDKKILKIKMEQLLGIEKLPDIYLLAVLNMILMQDGSANIIHADSLTQFEGNYEQGEHKGEPFPATVFLLNPPYSAAGKGFIFVRRALQMMNDQNRQGRAAVLIQENAGSGSGLPYTREILEKNTLLASIKMSDIFSGKASVQTAVYVFEVGTPHEVGSIVKFIDFSKDGYTRQNRKKSSQSVNLRDTDNAKERYDEVVRLVNHRGSVEGILNYFKGCYVEDTISPNGNDWTYSQHRKIDTRPAEEDFRQVVKDYLAWKVSEIMKQDGENCLGK</sequence>
<dbReference type="GO" id="GO:0009007">
    <property type="term" value="F:site-specific DNA-methyltransferase (adenine-specific) activity"/>
    <property type="evidence" value="ECO:0007669"/>
    <property type="project" value="UniProtKB-EC"/>
</dbReference>
<keyword evidence="4" id="KW-0808">Transferase</keyword>
<dbReference type="GO" id="GO:0008170">
    <property type="term" value="F:N-methyltransferase activity"/>
    <property type="evidence" value="ECO:0007669"/>
    <property type="project" value="InterPro"/>
</dbReference>
<dbReference type="SUPFAM" id="SSF53335">
    <property type="entry name" value="S-adenosyl-L-methionine-dependent methyltransferases"/>
    <property type="match status" value="1"/>
</dbReference>
<dbReference type="Proteomes" id="UP000236735">
    <property type="component" value="Unassembled WGS sequence"/>
</dbReference>
<dbReference type="InterPro" id="IPR029063">
    <property type="entry name" value="SAM-dependent_MTases_sf"/>
</dbReference>
<dbReference type="EC" id="2.1.1.72" evidence="2"/>
<evidence type="ECO:0000256" key="7">
    <source>
        <dbReference type="ARBA" id="ARBA00047942"/>
    </source>
</evidence>
<evidence type="ECO:0000259" key="9">
    <source>
        <dbReference type="Pfam" id="PF02384"/>
    </source>
</evidence>
<dbReference type="PANTHER" id="PTHR42933">
    <property type="entry name" value="SLR6095 PROTEIN"/>
    <property type="match status" value="1"/>
</dbReference>
<gene>
    <name evidence="10" type="ORF">SAMN05216354_2285</name>
</gene>
<comment type="catalytic activity">
    <reaction evidence="7">
        <text>a 2'-deoxyadenosine in DNA + S-adenosyl-L-methionine = an N(6)-methyl-2'-deoxyadenosine in DNA + S-adenosyl-L-homocysteine + H(+)</text>
        <dbReference type="Rhea" id="RHEA:15197"/>
        <dbReference type="Rhea" id="RHEA-COMP:12418"/>
        <dbReference type="Rhea" id="RHEA-COMP:12419"/>
        <dbReference type="ChEBI" id="CHEBI:15378"/>
        <dbReference type="ChEBI" id="CHEBI:57856"/>
        <dbReference type="ChEBI" id="CHEBI:59789"/>
        <dbReference type="ChEBI" id="CHEBI:90615"/>
        <dbReference type="ChEBI" id="CHEBI:90616"/>
        <dbReference type="EC" id="2.1.1.72"/>
    </reaction>
</comment>
<evidence type="ECO:0000313" key="11">
    <source>
        <dbReference type="Proteomes" id="UP000236735"/>
    </source>
</evidence>
<feature type="domain" description="DNA methylase adenine-specific" evidence="9">
    <location>
        <begin position="360"/>
        <end position="489"/>
    </location>
</feature>
<name>A0A1H5WEB6_XYLRU</name>
<evidence type="ECO:0000256" key="4">
    <source>
        <dbReference type="ARBA" id="ARBA00022679"/>
    </source>
</evidence>
<dbReference type="GO" id="GO:0009307">
    <property type="term" value="P:DNA restriction-modification system"/>
    <property type="evidence" value="ECO:0007669"/>
    <property type="project" value="UniProtKB-KW"/>
</dbReference>
<feature type="coiled-coil region" evidence="8">
    <location>
        <begin position="179"/>
        <end position="213"/>
    </location>
</feature>
<evidence type="ECO:0000256" key="2">
    <source>
        <dbReference type="ARBA" id="ARBA00011900"/>
    </source>
</evidence>
<dbReference type="InterPro" id="IPR003356">
    <property type="entry name" value="DNA_methylase_A-5"/>
</dbReference>
<organism evidence="10 11">
    <name type="scientific">Xylanibacter ruminicola</name>
    <name type="common">Prevotella ruminicola</name>
    <dbReference type="NCBI Taxonomy" id="839"/>
    <lineage>
        <taxon>Bacteria</taxon>
        <taxon>Pseudomonadati</taxon>
        <taxon>Bacteroidota</taxon>
        <taxon>Bacteroidia</taxon>
        <taxon>Bacteroidales</taxon>
        <taxon>Prevotellaceae</taxon>
        <taxon>Xylanibacter</taxon>
    </lineage>
</organism>
<keyword evidence="8" id="KW-0175">Coiled coil</keyword>
<evidence type="ECO:0000313" key="10">
    <source>
        <dbReference type="EMBL" id="SEF97521.1"/>
    </source>
</evidence>
<evidence type="ECO:0000256" key="5">
    <source>
        <dbReference type="ARBA" id="ARBA00022691"/>
    </source>
</evidence>
<keyword evidence="5" id="KW-0949">S-adenosyl-L-methionine</keyword>
<comment type="similarity">
    <text evidence="1">Belongs to the N(4)/N(6)-methyltransferase family.</text>
</comment>
<dbReference type="RefSeq" id="WP_103916015.1">
    <property type="nucleotide sequence ID" value="NZ_FNUV01000006.1"/>
</dbReference>
<dbReference type="InterPro" id="IPR051537">
    <property type="entry name" value="DNA_Adenine_Mtase"/>
</dbReference>
<evidence type="ECO:0000256" key="6">
    <source>
        <dbReference type="ARBA" id="ARBA00022747"/>
    </source>
</evidence>
<evidence type="ECO:0000256" key="8">
    <source>
        <dbReference type="SAM" id="Coils"/>
    </source>
</evidence>
<dbReference type="GO" id="GO:0032259">
    <property type="term" value="P:methylation"/>
    <property type="evidence" value="ECO:0007669"/>
    <property type="project" value="UniProtKB-KW"/>
</dbReference>
<evidence type="ECO:0000256" key="3">
    <source>
        <dbReference type="ARBA" id="ARBA00022603"/>
    </source>
</evidence>
<dbReference type="PANTHER" id="PTHR42933:SF1">
    <property type="entry name" value="SITE-SPECIFIC DNA-METHYLTRANSFERASE (ADENINE-SPECIFIC)"/>
    <property type="match status" value="1"/>
</dbReference>
<keyword evidence="3 10" id="KW-0489">Methyltransferase</keyword>
<protein>
    <recommendedName>
        <fullName evidence="2">site-specific DNA-methyltransferase (adenine-specific)</fullName>
        <ecNumber evidence="2">2.1.1.72</ecNumber>
    </recommendedName>
</protein>
<accession>A0A1H5WEB6</accession>
<dbReference type="GO" id="GO:0003677">
    <property type="term" value="F:DNA binding"/>
    <property type="evidence" value="ECO:0007669"/>
    <property type="project" value="InterPro"/>
</dbReference>
<evidence type="ECO:0000256" key="1">
    <source>
        <dbReference type="ARBA" id="ARBA00006594"/>
    </source>
</evidence>
<dbReference type="Pfam" id="PF02384">
    <property type="entry name" value="N6_Mtase"/>
    <property type="match status" value="1"/>
</dbReference>
<dbReference type="Gene3D" id="3.40.50.150">
    <property type="entry name" value="Vaccinia Virus protein VP39"/>
    <property type="match status" value="1"/>
</dbReference>
<dbReference type="AlphaFoldDB" id="A0A1H5WEB6"/>
<proteinExistence type="inferred from homology"/>